<dbReference type="RefSeq" id="XP_040693280.1">
    <property type="nucleotide sequence ID" value="XM_040832729.1"/>
</dbReference>
<dbReference type="InterPro" id="IPR029062">
    <property type="entry name" value="Class_I_gatase-like"/>
</dbReference>
<dbReference type="PROSITE" id="PS51273">
    <property type="entry name" value="GATASE_TYPE_1"/>
    <property type="match status" value="1"/>
</dbReference>
<reference evidence="3" key="1">
    <citation type="journal article" date="2017" name="Genome Biol.">
        <title>Comparative genomics reveals high biological diversity and specific adaptations in the industrially and medically important fungal genus Aspergillus.</title>
        <authorList>
            <person name="de Vries R.P."/>
            <person name="Riley R."/>
            <person name="Wiebenga A."/>
            <person name="Aguilar-Osorio G."/>
            <person name="Amillis S."/>
            <person name="Uchima C.A."/>
            <person name="Anderluh G."/>
            <person name="Asadollahi M."/>
            <person name="Askin M."/>
            <person name="Barry K."/>
            <person name="Battaglia E."/>
            <person name="Bayram O."/>
            <person name="Benocci T."/>
            <person name="Braus-Stromeyer S.A."/>
            <person name="Caldana C."/>
            <person name="Canovas D."/>
            <person name="Cerqueira G.C."/>
            <person name="Chen F."/>
            <person name="Chen W."/>
            <person name="Choi C."/>
            <person name="Clum A."/>
            <person name="Dos Santos R.A."/>
            <person name="Damasio A.R."/>
            <person name="Diallinas G."/>
            <person name="Emri T."/>
            <person name="Fekete E."/>
            <person name="Flipphi M."/>
            <person name="Freyberg S."/>
            <person name="Gallo A."/>
            <person name="Gournas C."/>
            <person name="Habgood R."/>
            <person name="Hainaut M."/>
            <person name="Harispe M.L."/>
            <person name="Henrissat B."/>
            <person name="Hilden K.S."/>
            <person name="Hope R."/>
            <person name="Hossain A."/>
            <person name="Karabika E."/>
            <person name="Karaffa L."/>
            <person name="Karanyi Z."/>
            <person name="Krasevec N."/>
            <person name="Kuo A."/>
            <person name="Kusch H."/>
            <person name="LaButti K."/>
            <person name="Lagendijk E.L."/>
            <person name="Lapidus A."/>
            <person name="Levasseur A."/>
            <person name="Lindquist E."/>
            <person name="Lipzen A."/>
            <person name="Logrieco A.F."/>
            <person name="MacCabe A."/>
            <person name="Maekelae M.R."/>
            <person name="Malavazi I."/>
            <person name="Melin P."/>
            <person name="Meyer V."/>
            <person name="Mielnichuk N."/>
            <person name="Miskei M."/>
            <person name="Molnar A.P."/>
            <person name="Mule G."/>
            <person name="Ngan C.Y."/>
            <person name="Orejas M."/>
            <person name="Orosz E."/>
            <person name="Ouedraogo J.P."/>
            <person name="Overkamp K.M."/>
            <person name="Park H.-S."/>
            <person name="Perrone G."/>
            <person name="Piumi F."/>
            <person name="Punt P.J."/>
            <person name="Ram A.F."/>
            <person name="Ramon A."/>
            <person name="Rauscher S."/>
            <person name="Record E."/>
            <person name="Riano-Pachon D.M."/>
            <person name="Robert V."/>
            <person name="Roehrig J."/>
            <person name="Ruller R."/>
            <person name="Salamov A."/>
            <person name="Salih N.S."/>
            <person name="Samson R.A."/>
            <person name="Sandor E."/>
            <person name="Sanguinetti M."/>
            <person name="Schuetze T."/>
            <person name="Sepcic K."/>
            <person name="Shelest E."/>
            <person name="Sherlock G."/>
            <person name="Sophianopoulou V."/>
            <person name="Squina F.M."/>
            <person name="Sun H."/>
            <person name="Susca A."/>
            <person name="Todd R.B."/>
            <person name="Tsang A."/>
            <person name="Unkles S.E."/>
            <person name="van de Wiele N."/>
            <person name="van Rossen-Uffink D."/>
            <person name="Oliveira J.V."/>
            <person name="Vesth T.C."/>
            <person name="Visser J."/>
            <person name="Yu J.-H."/>
            <person name="Zhou M."/>
            <person name="Andersen M.R."/>
            <person name="Archer D.B."/>
            <person name="Baker S.E."/>
            <person name="Benoit I."/>
            <person name="Brakhage A.A."/>
            <person name="Braus G.H."/>
            <person name="Fischer R."/>
            <person name="Frisvad J.C."/>
            <person name="Goldman G.H."/>
            <person name="Houbraken J."/>
            <person name="Oakley B."/>
            <person name="Pocsi I."/>
            <person name="Scazzocchio C."/>
            <person name="Seiboth B."/>
            <person name="vanKuyk P.A."/>
            <person name="Wortman J."/>
            <person name="Dyer P.S."/>
            <person name="Grigoriev I.V."/>
        </authorList>
    </citation>
    <scope>NUCLEOTIDE SEQUENCE [LARGE SCALE GENOMIC DNA]</scope>
    <source>
        <strain evidence="3">DTO 134E9</strain>
    </source>
</reference>
<evidence type="ECO:0000313" key="2">
    <source>
        <dbReference type="EMBL" id="OJJ39604.1"/>
    </source>
</evidence>
<organism evidence="2 3">
    <name type="scientific">Aspergillus wentii DTO 134E9</name>
    <dbReference type="NCBI Taxonomy" id="1073089"/>
    <lineage>
        <taxon>Eukaryota</taxon>
        <taxon>Fungi</taxon>
        <taxon>Dikarya</taxon>
        <taxon>Ascomycota</taxon>
        <taxon>Pezizomycotina</taxon>
        <taxon>Eurotiomycetes</taxon>
        <taxon>Eurotiomycetidae</taxon>
        <taxon>Eurotiales</taxon>
        <taxon>Aspergillaceae</taxon>
        <taxon>Aspergillus</taxon>
        <taxon>Aspergillus subgen. Cremei</taxon>
    </lineage>
</organism>
<protein>
    <recommendedName>
        <fullName evidence="1">Glutamine amidotransferase domain-containing protein</fullName>
    </recommendedName>
</protein>
<dbReference type="EMBL" id="KV878210">
    <property type="protein sequence ID" value="OJJ39604.1"/>
    <property type="molecule type" value="Genomic_DNA"/>
</dbReference>
<evidence type="ECO:0000259" key="1">
    <source>
        <dbReference type="Pfam" id="PF00117"/>
    </source>
</evidence>
<dbReference type="InterPro" id="IPR017926">
    <property type="entry name" value="GATASE"/>
</dbReference>
<dbReference type="VEuPathDB" id="FungiDB:ASPWEDRAFT_25422"/>
<feature type="domain" description="Glutamine amidotransferase" evidence="1">
    <location>
        <begin position="53"/>
        <end position="197"/>
    </location>
</feature>
<gene>
    <name evidence="2" type="ORF">ASPWEDRAFT_25422</name>
</gene>
<dbReference type="InterPro" id="IPR044992">
    <property type="entry name" value="ChyE-like"/>
</dbReference>
<dbReference type="GeneID" id="63748577"/>
<sequence length="237" mass="26442">MSLRIALLINTPPNTSFWDDVRNSYQSAFAIVSPTSEIHVFDPVFRPTFPNPQEYDLIVLSGGKADASSSEPWVLGVLGFLRRTAREAPQTKILGICWGHQAIARAFGGVVRGVVKGPIAGIEDVKLTEAGRRFFGCPDTITLRLPEFHVREVAEPGIDFVELAENHEMFINAANTILSFQAHPEVHPALARKMLLEEDDVYNGNLSQEQLDAQLNRLEQPTDGVEVLRRVVEWVRE</sequence>
<dbReference type="AlphaFoldDB" id="A0A1L9RXJ6"/>
<dbReference type="OrthoDB" id="92161at2759"/>
<accession>A0A1L9RXJ6</accession>
<keyword evidence="3" id="KW-1185">Reference proteome</keyword>
<dbReference type="Proteomes" id="UP000184383">
    <property type="component" value="Unassembled WGS sequence"/>
</dbReference>
<name>A0A1L9RXJ6_ASPWE</name>
<dbReference type="PANTHER" id="PTHR42695">
    <property type="entry name" value="GLUTAMINE AMIDOTRANSFERASE YLR126C-RELATED"/>
    <property type="match status" value="1"/>
</dbReference>
<dbReference type="SUPFAM" id="SSF52317">
    <property type="entry name" value="Class I glutamine amidotransferase-like"/>
    <property type="match status" value="1"/>
</dbReference>
<dbReference type="Pfam" id="PF00117">
    <property type="entry name" value="GATase"/>
    <property type="match status" value="1"/>
</dbReference>
<dbReference type="Gene3D" id="3.40.50.880">
    <property type="match status" value="1"/>
</dbReference>
<dbReference type="PANTHER" id="PTHR42695:SF5">
    <property type="entry name" value="GLUTAMINE AMIDOTRANSFERASE YLR126C-RELATED"/>
    <property type="match status" value="1"/>
</dbReference>
<dbReference type="GO" id="GO:0005634">
    <property type="term" value="C:nucleus"/>
    <property type="evidence" value="ECO:0007669"/>
    <property type="project" value="TreeGrafter"/>
</dbReference>
<dbReference type="GO" id="GO:0005829">
    <property type="term" value="C:cytosol"/>
    <property type="evidence" value="ECO:0007669"/>
    <property type="project" value="TreeGrafter"/>
</dbReference>
<proteinExistence type="predicted"/>
<evidence type="ECO:0000313" key="3">
    <source>
        <dbReference type="Proteomes" id="UP000184383"/>
    </source>
</evidence>
<dbReference type="STRING" id="1073089.A0A1L9RXJ6"/>